<accession>A0A9Q3UML2</accession>
<proteinExistence type="predicted"/>
<sequence length="108" mass="12134">MSKYLFIQSQDPFTEGRARHQFELIGQLHEAGHDVSVLLVQNGVTPARRGARGEGLDQLLNRDVAIYADVFSLEQRELDEADLKDRIGVSGLHIIIDAMLARGKVIWH</sequence>
<dbReference type="AlphaFoldDB" id="A0A9Q3UML2"/>
<evidence type="ECO:0000313" key="1">
    <source>
        <dbReference type="EMBL" id="MCC4308543.1"/>
    </source>
</evidence>
<dbReference type="SUPFAM" id="SSF75169">
    <property type="entry name" value="DsrEFH-like"/>
    <property type="match status" value="1"/>
</dbReference>
<gene>
    <name evidence="1" type="ORF">LL252_08155</name>
</gene>
<dbReference type="Gene3D" id="3.40.1260.10">
    <property type="entry name" value="DsrEFH-like"/>
    <property type="match status" value="1"/>
</dbReference>
<dbReference type="Pfam" id="PF02635">
    <property type="entry name" value="DsrE"/>
    <property type="match status" value="1"/>
</dbReference>
<organism evidence="1 2">
    <name type="scientific">Alloalcanivorax marinus</name>
    <dbReference type="NCBI Taxonomy" id="1177169"/>
    <lineage>
        <taxon>Bacteria</taxon>
        <taxon>Pseudomonadati</taxon>
        <taxon>Pseudomonadota</taxon>
        <taxon>Gammaproteobacteria</taxon>
        <taxon>Oceanospirillales</taxon>
        <taxon>Alcanivoracaceae</taxon>
        <taxon>Alloalcanivorax</taxon>
    </lineage>
</organism>
<reference evidence="1" key="1">
    <citation type="submission" date="2021-10" db="EMBL/GenBank/DDBJ databases">
        <title>The diversity and Nitrogen Metabolism of Culturable Nitrate-Utilizing Bacteria Within the Oxygen Minimum Zone of the Changjiang (Yangtze River)Estuary.</title>
        <authorList>
            <person name="Zhang D."/>
            <person name="Zheng J."/>
            <person name="Liu S."/>
            <person name="He W."/>
        </authorList>
    </citation>
    <scope>NUCLEOTIDE SEQUENCE</scope>
    <source>
        <strain evidence="1">FXH-223</strain>
    </source>
</reference>
<comment type="caution">
    <text evidence="1">The sequence shown here is derived from an EMBL/GenBank/DDBJ whole genome shotgun (WGS) entry which is preliminary data.</text>
</comment>
<dbReference type="RefSeq" id="WP_228233708.1">
    <property type="nucleotide sequence ID" value="NZ_ARXL01000006.1"/>
</dbReference>
<name>A0A9Q3UML2_9GAMM</name>
<dbReference type="EMBL" id="JAJGNA010000007">
    <property type="protein sequence ID" value="MCC4308543.1"/>
    <property type="molecule type" value="Genomic_DNA"/>
</dbReference>
<dbReference type="InterPro" id="IPR003787">
    <property type="entry name" value="Sulphur_relay_DsrE/F-like"/>
</dbReference>
<keyword evidence="2" id="KW-1185">Reference proteome</keyword>
<dbReference type="InterPro" id="IPR027396">
    <property type="entry name" value="DsrEFH-like"/>
</dbReference>
<dbReference type="Proteomes" id="UP001108027">
    <property type="component" value="Unassembled WGS sequence"/>
</dbReference>
<evidence type="ECO:0000313" key="2">
    <source>
        <dbReference type="Proteomes" id="UP001108027"/>
    </source>
</evidence>
<protein>
    <submittedName>
        <fullName evidence="1">DsrE family protein</fullName>
    </submittedName>
</protein>